<accession>A0A6I3X9C6</accession>
<name>A0A6I3X9C6_9BURK</name>
<dbReference type="GO" id="GO:0008270">
    <property type="term" value="F:zinc ion binding"/>
    <property type="evidence" value="ECO:0007669"/>
    <property type="project" value="UniProtKB-KW"/>
</dbReference>
<organism evidence="4 5">
    <name type="scientific">Pseudoduganella dura</name>
    <dbReference type="NCBI Taxonomy" id="321982"/>
    <lineage>
        <taxon>Bacteria</taxon>
        <taxon>Pseudomonadati</taxon>
        <taxon>Pseudomonadota</taxon>
        <taxon>Betaproteobacteria</taxon>
        <taxon>Burkholderiales</taxon>
        <taxon>Oxalobacteraceae</taxon>
        <taxon>Telluria group</taxon>
        <taxon>Pseudoduganella</taxon>
    </lineage>
</organism>
<feature type="region of interest" description="Disordered" evidence="2">
    <location>
        <begin position="109"/>
        <end position="137"/>
    </location>
</feature>
<dbReference type="Proteomes" id="UP000431684">
    <property type="component" value="Unassembled WGS sequence"/>
</dbReference>
<gene>
    <name evidence="4" type="ORF">GJV26_07490</name>
</gene>
<evidence type="ECO:0000256" key="1">
    <source>
        <dbReference type="PROSITE-ProRule" id="PRU00325"/>
    </source>
</evidence>
<proteinExistence type="predicted"/>
<dbReference type="EMBL" id="WNWM01000002">
    <property type="protein sequence ID" value="MUI12316.1"/>
    <property type="molecule type" value="Genomic_DNA"/>
</dbReference>
<dbReference type="InterPro" id="IPR007527">
    <property type="entry name" value="Znf_SWIM"/>
</dbReference>
<evidence type="ECO:0000313" key="4">
    <source>
        <dbReference type="EMBL" id="MUI12316.1"/>
    </source>
</evidence>
<protein>
    <submittedName>
        <fullName evidence="4">SWIM zinc finger family protein</fullName>
    </submittedName>
</protein>
<dbReference type="AlphaFoldDB" id="A0A6I3X9C6"/>
<keyword evidence="1" id="KW-0863">Zinc-finger</keyword>
<dbReference type="Pfam" id="PF04434">
    <property type="entry name" value="SWIM"/>
    <property type="match status" value="1"/>
</dbReference>
<feature type="domain" description="SWIM-type" evidence="3">
    <location>
        <begin position="51"/>
        <end position="84"/>
    </location>
</feature>
<comment type="caution">
    <text evidence="4">The sequence shown here is derived from an EMBL/GenBank/DDBJ whole genome shotgun (WGS) entry which is preliminary data.</text>
</comment>
<sequence>MLKADQILALAPDAASAKAGSQLAAPAKWGGLGLNGNALWGECQGSGKLPYRTQIDLGEPAFKCSCPSRKFPCKHGLGLYLLRAAEPSLFNESEAPQWVSDWLDGRKARREKKEEPASERSPEAAAAAAAQARKREDKRAQNIANGLADLQTWLEDLARDGLATVRERGPAFWETMAARMVDVQAGAIGNRLRRASGLCFQAANPDWERQLAAELTSLYMLCEAHGRLDALPAPLQADVRTLVGWTVPQETVLAGPPLADRWQVLAQYTADEARVRSRTTWLRGAGSGRWAMLLHYAAGEQGFDVPLVAGTEFDGALCFYPGAWPLRALIGEQSGTRPIGSIASSPEFDTALDGYAAALAVQPFIDRYPMMLDAVVPDSASRNTLRSADGRLVALHSSFRHALHLLALSGGHPVTVFGEWDGACLLPLSVWHGGRLFNFGTEFRS</sequence>
<keyword evidence="1" id="KW-0862">Zinc</keyword>
<evidence type="ECO:0000313" key="5">
    <source>
        <dbReference type="Proteomes" id="UP000431684"/>
    </source>
</evidence>
<keyword evidence="5" id="KW-1185">Reference proteome</keyword>
<dbReference type="OrthoDB" id="9816340at2"/>
<evidence type="ECO:0000259" key="3">
    <source>
        <dbReference type="PROSITE" id="PS50966"/>
    </source>
</evidence>
<evidence type="ECO:0000256" key="2">
    <source>
        <dbReference type="SAM" id="MobiDB-lite"/>
    </source>
</evidence>
<dbReference type="RefSeq" id="WP_155708284.1">
    <property type="nucleotide sequence ID" value="NZ_BMWU01000087.1"/>
</dbReference>
<reference evidence="4 5" key="1">
    <citation type="submission" date="2019-11" db="EMBL/GenBank/DDBJ databases">
        <title>Draft Genome Sequences of Six Type Strains of the Genus Massilia.</title>
        <authorList>
            <person name="Miess H."/>
            <person name="Frediansyah A."/>
            <person name="Goeker M."/>
            <person name="Gross H."/>
        </authorList>
    </citation>
    <scope>NUCLEOTIDE SEQUENCE [LARGE SCALE GENOMIC DNA]</scope>
    <source>
        <strain evidence="4 5">DSM 17513</strain>
    </source>
</reference>
<dbReference type="PROSITE" id="PS50966">
    <property type="entry name" value="ZF_SWIM"/>
    <property type="match status" value="1"/>
</dbReference>
<feature type="compositionally biased region" description="Basic and acidic residues" evidence="2">
    <location>
        <begin position="109"/>
        <end position="122"/>
    </location>
</feature>
<keyword evidence="1" id="KW-0479">Metal-binding</keyword>